<gene>
    <name evidence="1" type="ORF">FRX31_005883</name>
</gene>
<comment type="caution">
    <text evidence="1">The sequence shown here is derived from an EMBL/GenBank/DDBJ whole genome shotgun (WGS) entry which is preliminary data.</text>
</comment>
<organism evidence="1 2">
    <name type="scientific">Thalictrum thalictroides</name>
    <name type="common">Rue-anemone</name>
    <name type="synonym">Anemone thalictroides</name>
    <dbReference type="NCBI Taxonomy" id="46969"/>
    <lineage>
        <taxon>Eukaryota</taxon>
        <taxon>Viridiplantae</taxon>
        <taxon>Streptophyta</taxon>
        <taxon>Embryophyta</taxon>
        <taxon>Tracheophyta</taxon>
        <taxon>Spermatophyta</taxon>
        <taxon>Magnoliopsida</taxon>
        <taxon>Ranunculales</taxon>
        <taxon>Ranunculaceae</taxon>
        <taxon>Thalictroideae</taxon>
        <taxon>Thalictrum</taxon>
    </lineage>
</organism>
<accession>A0A7J6X415</accession>
<proteinExistence type="predicted"/>
<evidence type="ECO:0000313" key="2">
    <source>
        <dbReference type="Proteomes" id="UP000554482"/>
    </source>
</evidence>
<dbReference type="Proteomes" id="UP000554482">
    <property type="component" value="Unassembled WGS sequence"/>
</dbReference>
<feature type="non-terminal residue" evidence="1">
    <location>
        <position position="1"/>
    </location>
</feature>
<name>A0A7J6X415_THATH</name>
<protein>
    <submittedName>
        <fullName evidence="1">Uncharacterized protein</fullName>
    </submittedName>
</protein>
<dbReference type="EMBL" id="JABWDY010005326">
    <property type="protein sequence ID" value="KAF5204529.1"/>
    <property type="molecule type" value="Genomic_DNA"/>
</dbReference>
<reference evidence="1 2" key="1">
    <citation type="submission" date="2020-06" db="EMBL/GenBank/DDBJ databases">
        <title>Transcriptomic and genomic resources for Thalictrum thalictroides and T. hernandezii: Facilitating candidate gene discovery in an emerging model plant lineage.</title>
        <authorList>
            <person name="Arias T."/>
            <person name="Riano-Pachon D.M."/>
            <person name="Di Stilio V.S."/>
        </authorList>
    </citation>
    <scope>NUCLEOTIDE SEQUENCE [LARGE SCALE GENOMIC DNA]</scope>
    <source>
        <strain evidence="2">cv. WT478/WT964</strain>
        <tissue evidence="1">Leaves</tissue>
    </source>
</reference>
<sequence length="55" mass="6257">KNRTGMTKGIGFAKFITKSKEQDKEIRVQRFNTVRYLTSRNKVCSSFCFLPAPGA</sequence>
<evidence type="ECO:0000313" key="1">
    <source>
        <dbReference type="EMBL" id="KAF5204529.1"/>
    </source>
</evidence>
<dbReference type="AlphaFoldDB" id="A0A7J6X415"/>
<keyword evidence="2" id="KW-1185">Reference proteome</keyword>